<evidence type="ECO:0000256" key="8">
    <source>
        <dbReference type="SAM" id="Phobius"/>
    </source>
</evidence>
<protein>
    <submittedName>
        <fullName evidence="9">ABC transporter permease</fullName>
    </submittedName>
</protein>
<feature type="transmembrane region" description="Helical" evidence="8">
    <location>
        <begin position="207"/>
        <end position="236"/>
    </location>
</feature>
<reference evidence="9 10" key="1">
    <citation type="submission" date="2019-09" db="EMBL/GenBank/DDBJ databases">
        <authorList>
            <person name="Park J.-S."/>
            <person name="Choi H.-J."/>
        </authorList>
    </citation>
    <scope>NUCLEOTIDE SEQUENCE [LARGE SCALE GENOMIC DNA]</scope>
    <source>
        <strain evidence="9 10">176SS1-4</strain>
    </source>
</reference>
<organism evidence="9 10">
    <name type="scientific">Histidinibacterium aquaticum</name>
    <dbReference type="NCBI Taxonomy" id="2613962"/>
    <lineage>
        <taxon>Bacteria</taxon>
        <taxon>Pseudomonadati</taxon>
        <taxon>Pseudomonadota</taxon>
        <taxon>Alphaproteobacteria</taxon>
        <taxon>Rhodobacterales</taxon>
        <taxon>Paracoccaceae</taxon>
        <taxon>Histidinibacterium</taxon>
    </lineage>
</organism>
<dbReference type="PANTHER" id="PTHR32196:SF21">
    <property type="entry name" value="ABC TRANSPORTER PERMEASE PROTEIN YPHD-RELATED"/>
    <property type="match status" value="1"/>
</dbReference>
<comment type="caution">
    <text evidence="9">The sequence shown here is derived from an EMBL/GenBank/DDBJ whole genome shotgun (WGS) entry which is preliminary data.</text>
</comment>
<evidence type="ECO:0000256" key="7">
    <source>
        <dbReference type="ARBA" id="ARBA00023136"/>
    </source>
</evidence>
<keyword evidence="4" id="KW-0997">Cell inner membrane</keyword>
<keyword evidence="3" id="KW-1003">Cell membrane</keyword>
<evidence type="ECO:0000256" key="4">
    <source>
        <dbReference type="ARBA" id="ARBA00022519"/>
    </source>
</evidence>
<keyword evidence="10" id="KW-1185">Reference proteome</keyword>
<feature type="transmembrane region" description="Helical" evidence="8">
    <location>
        <begin position="7"/>
        <end position="26"/>
    </location>
</feature>
<evidence type="ECO:0000313" key="9">
    <source>
        <dbReference type="EMBL" id="KAA9009987.1"/>
    </source>
</evidence>
<dbReference type="EMBL" id="VYQE01000001">
    <property type="protein sequence ID" value="KAA9009987.1"/>
    <property type="molecule type" value="Genomic_DNA"/>
</dbReference>
<dbReference type="CDD" id="cd06579">
    <property type="entry name" value="TM_PBP1_transp_AraH_like"/>
    <property type="match status" value="1"/>
</dbReference>
<evidence type="ECO:0000256" key="3">
    <source>
        <dbReference type="ARBA" id="ARBA00022475"/>
    </source>
</evidence>
<dbReference type="Pfam" id="PF02653">
    <property type="entry name" value="BPD_transp_2"/>
    <property type="match status" value="1"/>
</dbReference>
<feature type="transmembrane region" description="Helical" evidence="8">
    <location>
        <begin position="38"/>
        <end position="56"/>
    </location>
</feature>
<dbReference type="AlphaFoldDB" id="A0A5J5GPK4"/>
<keyword evidence="6 8" id="KW-1133">Transmembrane helix</keyword>
<evidence type="ECO:0000256" key="6">
    <source>
        <dbReference type="ARBA" id="ARBA00022989"/>
    </source>
</evidence>
<evidence type="ECO:0000313" key="10">
    <source>
        <dbReference type="Proteomes" id="UP000326554"/>
    </source>
</evidence>
<name>A0A5J5GPK4_9RHOB</name>
<keyword evidence="2" id="KW-0813">Transport</keyword>
<feature type="transmembrane region" description="Helical" evidence="8">
    <location>
        <begin position="113"/>
        <end position="133"/>
    </location>
</feature>
<dbReference type="RefSeq" id="WP_150443472.1">
    <property type="nucleotide sequence ID" value="NZ_VYQE01000001.1"/>
</dbReference>
<accession>A0A5J5GPK4</accession>
<dbReference type="GO" id="GO:0022857">
    <property type="term" value="F:transmembrane transporter activity"/>
    <property type="evidence" value="ECO:0007669"/>
    <property type="project" value="InterPro"/>
</dbReference>
<feature type="transmembrane region" description="Helical" evidence="8">
    <location>
        <begin position="86"/>
        <end position="106"/>
    </location>
</feature>
<evidence type="ECO:0000256" key="1">
    <source>
        <dbReference type="ARBA" id="ARBA00004651"/>
    </source>
</evidence>
<feature type="transmembrane region" description="Helical" evidence="8">
    <location>
        <begin position="295"/>
        <end position="315"/>
    </location>
</feature>
<proteinExistence type="predicted"/>
<evidence type="ECO:0000256" key="5">
    <source>
        <dbReference type="ARBA" id="ARBA00022692"/>
    </source>
</evidence>
<keyword evidence="7 8" id="KW-0472">Membrane</keyword>
<evidence type="ECO:0000256" key="2">
    <source>
        <dbReference type="ARBA" id="ARBA00022448"/>
    </source>
</evidence>
<sequence>MMQVARRFGGVAGMLAVIAFFAINLPETFLTPRNLLNISQQISMLTVVAATMTVVMVMGDFDLSVGSMASLSGVVAAILFTQDWSVPAAVGVALAVGLAGGLFNGIVVSVVGILPFVATLATLTVFSGLAFVVSDGRTIFGRDIPPGFGDFARGGPVIGMADERALVLPNLTLVAIAVVLVIWIVLEQTSYGRRLYAIGGNRDAARLAGIPVVPLRLSAFAFTGVGAALAGLMYASRVASANPTQGDGLMLTAIAAVFLGMTLTRDGQPKVLATLAGVAVLGVLDNGLTQMRVDSYVREVLVGAIILFAVGLSALGRRGAARRR</sequence>
<dbReference type="PANTHER" id="PTHR32196">
    <property type="entry name" value="ABC TRANSPORTER PERMEASE PROTEIN YPHD-RELATED-RELATED"/>
    <property type="match status" value="1"/>
</dbReference>
<feature type="transmembrane region" description="Helical" evidence="8">
    <location>
        <begin position="166"/>
        <end position="186"/>
    </location>
</feature>
<feature type="transmembrane region" description="Helical" evidence="8">
    <location>
        <begin position="248"/>
        <end position="264"/>
    </location>
</feature>
<gene>
    <name evidence="9" type="ORF">F3S47_01615</name>
</gene>
<dbReference type="Proteomes" id="UP000326554">
    <property type="component" value="Unassembled WGS sequence"/>
</dbReference>
<comment type="subcellular location">
    <subcellularLocation>
        <location evidence="1">Cell membrane</location>
        <topology evidence="1">Multi-pass membrane protein</topology>
    </subcellularLocation>
</comment>
<dbReference type="GO" id="GO:0005886">
    <property type="term" value="C:plasma membrane"/>
    <property type="evidence" value="ECO:0007669"/>
    <property type="project" value="UniProtKB-SubCell"/>
</dbReference>
<dbReference type="InterPro" id="IPR001851">
    <property type="entry name" value="ABC_transp_permease"/>
</dbReference>
<keyword evidence="5 8" id="KW-0812">Transmembrane</keyword>
<feature type="transmembrane region" description="Helical" evidence="8">
    <location>
        <begin position="271"/>
        <end position="289"/>
    </location>
</feature>
<feature type="transmembrane region" description="Helical" evidence="8">
    <location>
        <begin position="63"/>
        <end position="80"/>
    </location>
</feature>